<name>A0A0X8X9Q0_HALHR</name>
<dbReference type="KEGG" id="hhk:HH1059_13170"/>
<protein>
    <submittedName>
        <fullName evidence="2">Uncharacterized protein</fullName>
    </submittedName>
</protein>
<proteinExistence type="predicted"/>
<feature type="compositionally biased region" description="Basic residues" evidence="1">
    <location>
        <begin position="71"/>
        <end position="82"/>
    </location>
</feature>
<gene>
    <name evidence="2" type="ORF">HH1059_13170</name>
</gene>
<feature type="compositionally biased region" description="Basic and acidic residues" evidence="1">
    <location>
        <begin position="57"/>
        <end position="70"/>
    </location>
</feature>
<dbReference type="RefSeq" id="WP_096409406.1">
    <property type="nucleotide sequence ID" value="NZ_AP017372.2"/>
</dbReference>
<accession>A0A0X8X9Q0</accession>
<dbReference type="Proteomes" id="UP000218890">
    <property type="component" value="Chromosome"/>
</dbReference>
<dbReference type="EMBL" id="AP017372">
    <property type="protein sequence ID" value="BAU58025.1"/>
    <property type="molecule type" value="Genomic_DNA"/>
</dbReference>
<dbReference type="AlphaFoldDB" id="A0A0X8X9Q0"/>
<evidence type="ECO:0000313" key="3">
    <source>
        <dbReference type="Proteomes" id="UP000218890"/>
    </source>
</evidence>
<feature type="region of interest" description="Disordered" evidence="1">
    <location>
        <begin position="29"/>
        <end position="114"/>
    </location>
</feature>
<sequence>MHPIIPFAAGLAVGAVALRMIKNERTQSSIDRAGKSVRRATASGLKGIEGASSKARNYLESDHHEDEATHHGHRHGHGHGHSASHDSVDAQQSIDAEEVATDSSSDSFGGGEDK</sequence>
<organism evidence="2 3">
    <name type="scientific">Halorhodospira halochloris</name>
    <name type="common">Ectothiorhodospira halochloris</name>
    <dbReference type="NCBI Taxonomy" id="1052"/>
    <lineage>
        <taxon>Bacteria</taxon>
        <taxon>Pseudomonadati</taxon>
        <taxon>Pseudomonadota</taxon>
        <taxon>Gammaproteobacteria</taxon>
        <taxon>Chromatiales</taxon>
        <taxon>Ectothiorhodospiraceae</taxon>
        <taxon>Halorhodospira</taxon>
    </lineage>
</organism>
<evidence type="ECO:0000256" key="1">
    <source>
        <dbReference type="SAM" id="MobiDB-lite"/>
    </source>
</evidence>
<evidence type="ECO:0000313" key="2">
    <source>
        <dbReference type="EMBL" id="BAU58025.1"/>
    </source>
</evidence>
<reference evidence="2" key="1">
    <citation type="submission" date="2016-02" db="EMBL/GenBank/DDBJ databases">
        <title>Halorhodospira halochloris DSM-1059 complete genome, version 2.</title>
        <authorList>
            <person name="Tsukatani Y."/>
        </authorList>
    </citation>
    <scope>NUCLEOTIDE SEQUENCE</scope>
    <source>
        <strain evidence="2">DSM 1059</strain>
    </source>
</reference>
<keyword evidence="3" id="KW-1185">Reference proteome</keyword>